<reference evidence="1" key="1">
    <citation type="submission" date="2018-05" db="EMBL/GenBank/DDBJ databases">
        <authorList>
            <person name="Lanie J.A."/>
            <person name="Ng W.-L."/>
            <person name="Kazmierczak K.M."/>
            <person name="Andrzejewski T.M."/>
            <person name="Davidsen T.M."/>
            <person name="Wayne K.J."/>
            <person name="Tettelin H."/>
            <person name="Glass J.I."/>
            <person name="Rusch D."/>
            <person name="Podicherti R."/>
            <person name="Tsui H.-C.T."/>
            <person name="Winkler M.E."/>
        </authorList>
    </citation>
    <scope>NUCLEOTIDE SEQUENCE</scope>
</reference>
<organism evidence="1">
    <name type="scientific">marine metagenome</name>
    <dbReference type="NCBI Taxonomy" id="408172"/>
    <lineage>
        <taxon>unclassified sequences</taxon>
        <taxon>metagenomes</taxon>
        <taxon>ecological metagenomes</taxon>
    </lineage>
</organism>
<name>A0A381QFP3_9ZZZZ</name>
<evidence type="ECO:0000313" key="1">
    <source>
        <dbReference type="EMBL" id="SUZ77800.1"/>
    </source>
</evidence>
<accession>A0A381QFP3</accession>
<proteinExistence type="predicted"/>
<protein>
    <submittedName>
        <fullName evidence="1">Uncharacterized protein</fullName>
    </submittedName>
</protein>
<dbReference type="AlphaFoldDB" id="A0A381QFP3"/>
<dbReference type="EMBL" id="UINC01001329">
    <property type="protein sequence ID" value="SUZ77800.1"/>
    <property type="molecule type" value="Genomic_DNA"/>
</dbReference>
<gene>
    <name evidence="1" type="ORF">METZ01_LOCUS30654</name>
</gene>
<sequence>MRVHPSRKATQQPAVFVPLKAVRSPVIDLQHAGDGTNEQVYSRGYYCHIDASGLELADHIASAIYQSDASVATHDVIPVDVRLHIPPPTNIVLHELSLGNLPIEE</sequence>